<reference evidence="10 11" key="1">
    <citation type="journal article" date="2014" name="Antonie Van Leeuwenhoek">
        <title>Hyphomonas beringensis sp. nov. and Hyphomonas chukchiensis sp. nov., isolated from surface seawater of the Bering Sea and Chukchi Sea.</title>
        <authorList>
            <person name="Li C."/>
            <person name="Lai Q."/>
            <person name="Li G."/>
            <person name="Dong C."/>
            <person name="Wang J."/>
            <person name="Liao Y."/>
            <person name="Shao Z."/>
        </authorList>
    </citation>
    <scope>NUCLEOTIDE SEQUENCE [LARGE SCALE GENOMIC DNA]</scope>
    <source>
        <strain evidence="10 11">VP2</strain>
    </source>
</reference>
<keyword evidence="8" id="KW-0119">Carbohydrate metabolism</keyword>
<gene>
    <name evidence="10" type="ORF">HJA_14200</name>
</gene>
<evidence type="ECO:0000256" key="8">
    <source>
        <dbReference type="ARBA" id="ARBA00023277"/>
    </source>
</evidence>
<accession>A0A059F935</accession>
<dbReference type="PATRIC" id="fig|1280952.3.peg.2842"/>
<evidence type="ECO:0000256" key="3">
    <source>
        <dbReference type="ARBA" id="ARBA00006906"/>
    </source>
</evidence>
<dbReference type="EMBL" id="ARYJ01000010">
    <property type="protein sequence ID" value="KCZ87038.1"/>
    <property type="molecule type" value="Genomic_DNA"/>
</dbReference>
<dbReference type="AlphaFoldDB" id="A0A059F935"/>
<dbReference type="SUPFAM" id="SSF51569">
    <property type="entry name" value="Aldolase"/>
    <property type="match status" value="1"/>
</dbReference>
<dbReference type="Proteomes" id="UP000024816">
    <property type="component" value="Unassembled WGS sequence"/>
</dbReference>
<dbReference type="Gene3D" id="3.20.20.70">
    <property type="entry name" value="Aldolase class I"/>
    <property type="match status" value="1"/>
</dbReference>
<name>A0A059F935_9PROT</name>
<dbReference type="EC" id="4.1.2.14" evidence="5"/>
<dbReference type="RefSeq" id="WP_035583443.1">
    <property type="nucleotide sequence ID" value="NZ_ARYJ01000010.1"/>
</dbReference>
<dbReference type="InterPro" id="IPR031337">
    <property type="entry name" value="KDPG/KHG_AS_1"/>
</dbReference>
<evidence type="ECO:0000313" key="10">
    <source>
        <dbReference type="EMBL" id="KCZ87038.1"/>
    </source>
</evidence>
<dbReference type="NCBIfam" id="NF004325">
    <property type="entry name" value="PRK05718.1"/>
    <property type="match status" value="1"/>
</dbReference>
<dbReference type="PROSITE" id="PS00160">
    <property type="entry name" value="ALDOLASE_KDPG_KHG_2"/>
    <property type="match status" value="1"/>
</dbReference>
<dbReference type="PANTHER" id="PTHR30246:SF1">
    <property type="entry name" value="2-DEHYDRO-3-DEOXY-6-PHOSPHOGALACTONATE ALDOLASE-RELATED"/>
    <property type="match status" value="1"/>
</dbReference>
<comment type="similarity">
    <text evidence="3">Belongs to the KHG/KDPG aldolase family.</text>
</comment>
<dbReference type="InterPro" id="IPR013785">
    <property type="entry name" value="Aldolase_TIM"/>
</dbReference>
<evidence type="ECO:0000313" key="11">
    <source>
        <dbReference type="Proteomes" id="UP000024816"/>
    </source>
</evidence>
<keyword evidence="11" id="KW-1185">Reference proteome</keyword>
<dbReference type="PANTHER" id="PTHR30246">
    <property type="entry name" value="2-KETO-3-DEOXY-6-PHOSPHOGLUCONATE ALDOLASE"/>
    <property type="match status" value="1"/>
</dbReference>
<dbReference type="InterPro" id="IPR000887">
    <property type="entry name" value="Aldlse_KDPG_KHG"/>
</dbReference>
<comment type="caution">
    <text evidence="10">The sequence shown here is derived from an EMBL/GenBank/DDBJ whole genome shotgun (WGS) entry which is preliminary data.</text>
</comment>
<dbReference type="eggNOG" id="COG0800">
    <property type="taxonomic scope" value="Bacteria"/>
</dbReference>
<comment type="subunit">
    <text evidence="4">Homotrimer.</text>
</comment>
<sequence length="213" mass="21352">MTSPLTALRLAVAKAPIVPVLVVSDVAQAAPLAKALLEGGLTTAEVTLRTPAGIGAIAAMKAAAPDLLVGAGTVLSGEDVRNSVEAGADFLVSPGMSSGLLAALGEHRPLMIPGVATASEAMSRHEEGFEMLKLFPANIAGGVPALKALAGPLPHLQFMPTGGVSAENAGEYLALKNVVAVGGSWVATQADVDSGDWQGISRKAREALSAISS</sequence>
<keyword evidence="6" id="KW-0456">Lyase</keyword>
<evidence type="ECO:0000256" key="7">
    <source>
        <dbReference type="ARBA" id="ARBA00023270"/>
    </source>
</evidence>
<proteinExistence type="inferred from homology"/>
<organism evidence="10 11">
    <name type="scientific">Hyphomonas jannaschiana VP2</name>
    <dbReference type="NCBI Taxonomy" id="1280952"/>
    <lineage>
        <taxon>Bacteria</taxon>
        <taxon>Pseudomonadati</taxon>
        <taxon>Pseudomonadota</taxon>
        <taxon>Alphaproteobacteria</taxon>
        <taxon>Hyphomonadales</taxon>
        <taxon>Hyphomonadaceae</taxon>
        <taxon>Hyphomonas</taxon>
    </lineage>
</organism>
<dbReference type="STRING" id="1280952.HJA_14200"/>
<dbReference type="Pfam" id="PF01081">
    <property type="entry name" value="Aldolase"/>
    <property type="match status" value="1"/>
</dbReference>
<dbReference type="PROSITE" id="PS00159">
    <property type="entry name" value="ALDOLASE_KDPG_KHG_1"/>
    <property type="match status" value="1"/>
</dbReference>
<comment type="catalytic activity">
    <reaction evidence="1">
        <text>2-dehydro-3-deoxy-6-phospho-D-gluconate = D-glyceraldehyde 3-phosphate + pyruvate</text>
        <dbReference type="Rhea" id="RHEA:17089"/>
        <dbReference type="ChEBI" id="CHEBI:15361"/>
        <dbReference type="ChEBI" id="CHEBI:57569"/>
        <dbReference type="ChEBI" id="CHEBI:59776"/>
        <dbReference type="EC" id="4.1.2.14"/>
    </reaction>
</comment>
<evidence type="ECO:0000256" key="6">
    <source>
        <dbReference type="ARBA" id="ARBA00023239"/>
    </source>
</evidence>
<keyword evidence="7" id="KW-0704">Schiff base</keyword>
<protein>
    <recommendedName>
        <fullName evidence="5">2-dehydro-3-deoxy-phosphogluconate aldolase</fullName>
        <ecNumber evidence="5">4.1.2.14</ecNumber>
    </recommendedName>
</protein>
<feature type="signal peptide" evidence="9">
    <location>
        <begin position="1"/>
        <end position="29"/>
    </location>
</feature>
<comment type="pathway">
    <text evidence="2">Carbohydrate acid metabolism; 2-dehydro-3-deoxy-D-gluconate degradation; D-glyceraldehyde 3-phosphate and pyruvate from 2-dehydro-3-deoxy-D-gluconate: step 2/2.</text>
</comment>
<feature type="chain" id="PRO_5001577084" description="2-dehydro-3-deoxy-phosphogluconate aldolase" evidence="9">
    <location>
        <begin position="30"/>
        <end position="213"/>
    </location>
</feature>
<evidence type="ECO:0000256" key="9">
    <source>
        <dbReference type="SAM" id="SignalP"/>
    </source>
</evidence>
<evidence type="ECO:0000256" key="1">
    <source>
        <dbReference type="ARBA" id="ARBA00000654"/>
    </source>
</evidence>
<evidence type="ECO:0000256" key="2">
    <source>
        <dbReference type="ARBA" id="ARBA00004736"/>
    </source>
</evidence>
<evidence type="ECO:0000256" key="4">
    <source>
        <dbReference type="ARBA" id="ARBA00011233"/>
    </source>
</evidence>
<dbReference type="InterPro" id="IPR031338">
    <property type="entry name" value="KDPG/KHG_AS_2"/>
</dbReference>
<dbReference type="NCBIfam" id="TIGR01182">
    <property type="entry name" value="eda"/>
    <property type="match status" value="1"/>
</dbReference>
<dbReference type="CDD" id="cd00452">
    <property type="entry name" value="KDPG_aldolase"/>
    <property type="match status" value="1"/>
</dbReference>
<evidence type="ECO:0000256" key="5">
    <source>
        <dbReference type="ARBA" id="ARBA00013063"/>
    </source>
</evidence>
<dbReference type="GO" id="GO:0008675">
    <property type="term" value="F:2-dehydro-3-deoxy-phosphogluconate aldolase activity"/>
    <property type="evidence" value="ECO:0007669"/>
    <property type="project" value="UniProtKB-EC"/>
</dbReference>
<dbReference type="OrthoDB" id="9805177at2"/>
<keyword evidence="9" id="KW-0732">Signal</keyword>